<feature type="compositionally biased region" description="Polar residues" evidence="11">
    <location>
        <begin position="102"/>
        <end position="112"/>
    </location>
</feature>
<dbReference type="InterPro" id="IPR008271">
    <property type="entry name" value="Ser/Thr_kinase_AS"/>
</dbReference>
<dbReference type="EMBL" id="KQ964784">
    <property type="protein sequence ID" value="KXN65997.1"/>
    <property type="molecule type" value="Genomic_DNA"/>
</dbReference>
<dbReference type="InterPro" id="IPR000719">
    <property type="entry name" value="Prot_kinase_dom"/>
</dbReference>
<evidence type="ECO:0000256" key="6">
    <source>
        <dbReference type="PIRSR" id="PIRSR630616-1"/>
    </source>
</evidence>
<protein>
    <submittedName>
        <fullName evidence="13">Kinase-like protein</fullName>
    </submittedName>
</protein>
<dbReference type="STRING" id="796925.A0A137NT81"/>
<keyword evidence="5 7" id="KW-0067">ATP-binding</keyword>
<keyword evidence="14" id="KW-1185">Reference proteome</keyword>
<evidence type="ECO:0000256" key="10">
    <source>
        <dbReference type="RuleBase" id="RU000304"/>
    </source>
</evidence>
<feature type="cross-link" description="Glycyl lysine isopeptide (Lys-Gly) (interchain with G-Cter in SUMO2)" evidence="8">
    <location>
        <position position="346"/>
    </location>
</feature>
<evidence type="ECO:0000256" key="5">
    <source>
        <dbReference type="ARBA" id="ARBA00022840"/>
    </source>
</evidence>
<evidence type="ECO:0000256" key="4">
    <source>
        <dbReference type="ARBA" id="ARBA00022777"/>
    </source>
</evidence>
<accession>A0A137NT81</accession>
<evidence type="ECO:0000256" key="7">
    <source>
        <dbReference type="PIRSR" id="PIRSR630616-2"/>
    </source>
</evidence>
<evidence type="ECO:0000313" key="14">
    <source>
        <dbReference type="Proteomes" id="UP000070444"/>
    </source>
</evidence>
<feature type="binding site" evidence="7">
    <location>
        <begin position="348"/>
        <end position="349"/>
    </location>
    <ligand>
        <name>ATP</name>
        <dbReference type="ChEBI" id="CHEBI:30616"/>
    </ligand>
</feature>
<keyword evidence="2" id="KW-0808">Transferase</keyword>
<dbReference type="PROSITE" id="PS00107">
    <property type="entry name" value="PROTEIN_KINASE_ATP"/>
    <property type="match status" value="1"/>
</dbReference>
<evidence type="ECO:0000259" key="12">
    <source>
        <dbReference type="PROSITE" id="PS50011"/>
    </source>
</evidence>
<feature type="binding site" evidence="7">
    <location>
        <position position="362"/>
    </location>
    <ligand>
        <name>ATP</name>
        <dbReference type="ChEBI" id="CHEBI:30616"/>
    </ligand>
</feature>
<keyword evidence="3 7" id="KW-0547">Nucleotide-binding</keyword>
<sequence>MSSTTTVTNNKKDNNLENNNNLKTKDELIKSRKLRANDNINKKNPYKSLSPSHMRPTYSSMRRDNRIKSRISENPIKSTRLRDKTTGVKRVSNREVKGILSNKANSEPNQAQKKLKTNSKRTEVKKLQEKKKVVGKTKKAKATKLREKVRYLTPNIQEPGEEIEIDNLISNTDSKNNKEQSLIVENDLRAHETKGDDFAAPLPITRSISPNLKLKFSVRGIKLIGPLGKGTTSSVWLVAQRRSGFKYAIKYVKKSVIAEKGIGEQIMREFNNQYPLEHPNIIQSYYYFVDNTGIYTAQEFGCYGQLIDLIHKSKHLSEVRAAKYTAQLADVLWYLRLKNIIHRDLKPENLLLDKQHNLKLTDFGSSICLENITERRRTYCGTVDYISPELLQESSVHTVSTDYWSLGCVIYEMLVGKPPFDGYCRAVTMEKIKNLDYKFPPHVTDLAQDLIKKLILLNPSDRLTPEEVLDHPWIKRNSPNYTCFTKSFINLKDDE</sequence>
<name>A0A137NT81_CONC2</name>
<proteinExistence type="inferred from homology"/>
<dbReference type="PROSITE" id="PS50011">
    <property type="entry name" value="PROTEIN_KINASE_DOM"/>
    <property type="match status" value="1"/>
</dbReference>
<comment type="similarity">
    <text evidence="10">Belongs to the protein kinase superfamily.</text>
</comment>
<gene>
    <name evidence="13" type="ORF">CONCODRAFT_80629</name>
</gene>
<feature type="binding site" evidence="7">
    <location>
        <position position="250"/>
    </location>
    <ligand>
        <name>ATP</name>
        <dbReference type="ChEBI" id="CHEBI:30616"/>
    </ligand>
</feature>
<dbReference type="SMART" id="SM00220">
    <property type="entry name" value="S_TKc"/>
    <property type="match status" value="1"/>
</dbReference>
<dbReference type="GO" id="GO:0004674">
    <property type="term" value="F:protein serine/threonine kinase activity"/>
    <property type="evidence" value="ECO:0007669"/>
    <property type="project" value="UniProtKB-KW"/>
</dbReference>
<evidence type="ECO:0000256" key="3">
    <source>
        <dbReference type="ARBA" id="ARBA00022741"/>
    </source>
</evidence>
<evidence type="ECO:0000256" key="11">
    <source>
        <dbReference type="SAM" id="MobiDB-lite"/>
    </source>
</evidence>
<evidence type="ECO:0000256" key="8">
    <source>
        <dbReference type="PIRSR" id="PIRSR630616-3"/>
    </source>
</evidence>
<feature type="region of interest" description="Disordered" evidence="11">
    <location>
        <begin position="1"/>
        <end position="78"/>
    </location>
</feature>
<feature type="compositionally biased region" description="Basic and acidic residues" evidence="11">
    <location>
        <begin position="61"/>
        <end position="71"/>
    </location>
</feature>
<dbReference type="PANTHER" id="PTHR24350">
    <property type="entry name" value="SERINE/THREONINE-PROTEIN KINASE IAL-RELATED"/>
    <property type="match status" value="1"/>
</dbReference>
<evidence type="ECO:0000256" key="2">
    <source>
        <dbReference type="ARBA" id="ARBA00022679"/>
    </source>
</evidence>
<feature type="active site" description="Proton acceptor" evidence="6">
    <location>
        <position position="344"/>
    </location>
</feature>
<evidence type="ECO:0000256" key="1">
    <source>
        <dbReference type="ARBA" id="ARBA00022527"/>
    </source>
</evidence>
<dbReference type="OrthoDB" id="377346at2759"/>
<dbReference type="Pfam" id="PF00069">
    <property type="entry name" value="Pkinase"/>
    <property type="match status" value="1"/>
</dbReference>
<dbReference type="Gene3D" id="1.10.510.10">
    <property type="entry name" value="Transferase(Phosphotransferase) domain 1"/>
    <property type="match status" value="1"/>
</dbReference>
<keyword evidence="1 10" id="KW-0723">Serine/threonine-protein kinase</keyword>
<dbReference type="GO" id="GO:0005524">
    <property type="term" value="F:ATP binding"/>
    <property type="evidence" value="ECO:0007669"/>
    <property type="project" value="UniProtKB-UniRule"/>
</dbReference>
<dbReference type="InterPro" id="IPR030616">
    <property type="entry name" value="Aur-like"/>
</dbReference>
<dbReference type="AlphaFoldDB" id="A0A137NT81"/>
<reference evidence="13 14" key="1">
    <citation type="journal article" date="2015" name="Genome Biol. Evol.">
        <title>Phylogenomic analyses indicate that early fungi evolved digesting cell walls of algal ancestors of land plants.</title>
        <authorList>
            <person name="Chang Y."/>
            <person name="Wang S."/>
            <person name="Sekimoto S."/>
            <person name="Aerts A.L."/>
            <person name="Choi C."/>
            <person name="Clum A."/>
            <person name="LaButti K.M."/>
            <person name="Lindquist E.A."/>
            <person name="Yee Ngan C."/>
            <person name="Ohm R.A."/>
            <person name="Salamov A.A."/>
            <person name="Grigoriev I.V."/>
            <person name="Spatafora J.W."/>
            <person name="Berbee M.L."/>
        </authorList>
    </citation>
    <scope>NUCLEOTIDE SEQUENCE [LARGE SCALE GENOMIC DNA]</scope>
    <source>
        <strain evidence="13 14">NRRL 28638</strain>
    </source>
</reference>
<feature type="region of interest" description="Disordered" evidence="11">
    <location>
        <begin position="100"/>
        <end position="128"/>
    </location>
</feature>
<dbReference type="Proteomes" id="UP000070444">
    <property type="component" value="Unassembled WGS sequence"/>
</dbReference>
<organism evidence="13 14">
    <name type="scientific">Conidiobolus coronatus (strain ATCC 28846 / CBS 209.66 / NRRL 28638)</name>
    <name type="common">Delacroixia coronata</name>
    <dbReference type="NCBI Taxonomy" id="796925"/>
    <lineage>
        <taxon>Eukaryota</taxon>
        <taxon>Fungi</taxon>
        <taxon>Fungi incertae sedis</taxon>
        <taxon>Zoopagomycota</taxon>
        <taxon>Entomophthoromycotina</taxon>
        <taxon>Entomophthoromycetes</taxon>
        <taxon>Entomophthorales</taxon>
        <taxon>Ancylistaceae</taxon>
        <taxon>Conidiobolus</taxon>
    </lineage>
</organism>
<keyword evidence="4 13" id="KW-0418">Kinase</keyword>
<dbReference type="InterPro" id="IPR017441">
    <property type="entry name" value="Protein_kinase_ATP_BS"/>
</dbReference>
<dbReference type="FunFam" id="1.10.510.10:FF:000571">
    <property type="entry name" value="Maternal embryonic leucine zipper kinase"/>
    <property type="match status" value="1"/>
</dbReference>
<dbReference type="OMA" id="AMMEADW"/>
<feature type="domain" description="Protein kinase" evidence="12">
    <location>
        <begin position="221"/>
        <end position="474"/>
    </location>
</feature>
<dbReference type="InterPro" id="IPR011009">
    <property type="entry name" value="Kinase-like_dom_sf"/>
</dbReference>
<feature type="binding site" evidence="9">
    <location>
        <position position="254"/>
    </location>
    <ligand>
        <name>ATP</name>
        <dbReference type="ChEBI" id="CHEBI:30616"/>
    </ligand>
</feature>
<dbReference type="PROSITE" id="PS00108">
    <property type="entry name" value="PROTEIN_KINASE_ST"/>
    <property type="match status" value="1"/>
</dbReference>
<evidence type="ECO:0000313" key="13">
    <source>
        <dbReference type="EMBL" id="KXN65997.1"/>
    </source>
</evidence>
<evidence type="ECO:0000256" key="9">
    <source>
        <dbReference type="PROSITE-ProRule" id="PRU10141"/>
    </source>
</evidence>
<dbReference type="SUPFAM" id="SSF56112">
    <property type="entry name" value="Protein kinase-like (PK-like)"/>
    <property type="match status" value="1"/>
</dbReference>